<dbReference type="PANTHER" id="PTHR39947">
    <property type="entry name" value="IP19862P"/>
    <property type="match status" value="1"/>
</dbReference>
<feature type="region of interest" description="Disordered" evidence="1">
    <location>
        <begin position="20"/>
        <end position="74"/>
    </location>
</feature>
<dbReference type="KEGG" id="cvn:111131678"/>
<keyword evidence="2" id="KW-0812">Transmembrane</keyword>
<feature type="compositionally biased region" description="Polar residues" evidence="1">
    <location>
        <begin position="46"/>
        <end position="74"/>
    </location>
</feature>
<feature type="transmembrane region" description="Helical" evidence="2">
    <location>
        <begin position="146"/>
        <end position="169"/>
    </location>
</feature>
<feature type="transmembrane region" description="Helical" evidence="2">
    <location>
        <begin position="220"/>
        <end position="239"/>
    </location>
</feature>
<dbReference type="PANTHER" id="PTHR39947:SF1">
    <property type="entry name" value="IP19862P"/>
    <property type="match status" value="1"/>
</dbReference>
<dbReference type="Pfam" id="PF15038">
    <property type="entry name" value="Jiraiya"/>
    <property type="match status" value="1"/>
</dbReference>
<organism evidence="3 5">
    <name type="scientific">Crassostrea virginica</name>
    <name type="common">Eastern oyster</name>
    <dbReference type="NCBI Taxonomy" id="6565"/>
    <lineage>
        <taxon>Eukaryota</taxon>
        <taxon>Metazoa</taxon>
        <taxon>Spiralia</taxon>
        <taxon>Lophotrochozoa</taxon>
        <taxon>Mollusca</taxon>
        <taxon>Bivalvia</taxon>
        <taxon>Autobranchia</taxon>
        <taxon>Pteriomorphia</taxon>
        <taxon>Ostreida</taxon>
        <taxon>Ostreoidea</taxon>
        <taxon>Ostreidae</taxon>
        <taxon>Crassostrea</taxon>
    </lineage>
</organism>
<sequence>MELYNAESFRNRDLLDAVIQKKEETKTKEHEEKPKEHVLHMRRTPEITSRPSSRMSSKQTSLQTEQVSKEQSNVTTESVAKNNVSQTINSLAVLCLAASVVLVLDIYVFLMATSDVPDGGFRNGSLLSSVKQYEDVTEVFTAFSTLVMILSSNCVLVCSMQCFIASKVIKTIDGPERAMKYFRECSSSRLVAVVGFFISFPVFLLTLMLCVVLRMKRTPALTAVVVLICGTMLGLLCMVQNIYHWYDEMSTASRGLPAYKDNNKGSDVSRDLNTLV</sequence>
<feature type="transmembrane region" description="Helical" evidence="2">
    <location>
        <begin position="190"/>
        <end position="214"/>
    </location>
</feature>
<keyword evidence="2" id="KW-0472">Membrane</keyword>
<dbReference type="GeneID" id="111131678"/>
<dbReference type="Proteomes" id="UP000694844">
    <property type="component" value="Chromosome 4"/>
</dbReference>
<keyword evidence="2" id="KW-1133">Transmembrane helix</keyword>
<dbReference type="InterPro" id="IPR029201">
    <property type="entry name" value="Jiraiya"/>
</dbReference>
<accession>A0A8B8E392</accession>
<protein>
    <submittedName>
        <fullName evidence="4 5">Uncharacterized protein LOC111131678</fullName>
    </submittedName>
</protein>
<feature type="compositionally biased region" description="Basic and acidic residues" evidence="1">
    <location>
        <begin position="20"/>
        <end position="45"/>
    </location>
</feature>
<dbReference type="RefSeq" id="XP_022335021.1">
    <property type="nucleotide sequence ID" value="XM_022479313.1"/>
</dbReference>
<evidence type="ECO:0000256" key="1">
    <source>
        <dbReference type="SAM" id="MobiDB-lite"/>
    </source>
</evidence>
<evidence type="ECO:0000256" key="2">
    <source>
        <dbReference type="SAM" id="Phobius"/>
    </source>
</evidence>
<evidence type="ECO:0000313" key="5">
    <source>
        <dbReference type="RefSeq" id="XP_022335022.1"/>
    </source>
</evidence>
<evidence type="ECO:0000313" key="4">
    <source>
        <dbReference type="RefSeq" id="XP_022335021.1"/>
    </source>
</evidence>
<evidence type="ECO:0000313" key="3">
    <source>
        <dbReference type="Proteomes" id="UP000694844"/>
    </source>
</evidence>
<keyword evidence="3" id="KW-1185">Reference proteome</keyword>
<dbReference type="AlphaFoldDB" id="A0A8B8E392"/>
<reference evidence="4 5" key="1">
    <citation type="submission" date="2025-04" db="UniProtKB">
        <authorList>
            <consortium name="RefSeq"/>
        </authorList>
    </citation>
    <scope>IDENTIFICATION</scope>
    <source>
        <tissue evidence="4 5">Whole sample</tissue>
    </source>
</reference>
<gene>
    <name evidence="4 5" type="primary">LOC111131678</name>
</gene>
<dbReference type="RefSeq" id="XP_022335022.1">
    <property type="nucleotide sequence ID" value="XM_022479314.1"/>
</dbReference>
<name>A0A8B8E392_CRAVI</name>
<proteinExistence type="predicted"/>
<dbReference type="OrthoDB" id="10056560at2759"/>
<feature type="transmembrane region" description="Helical" evidence="2">
    <location>
        <begin position="91"/>
        <end position="112"/>
    </location>
</feature>